<feature type="domain" description="EamA" evidence="8">
    <location>
        <begin position="6"/>
        <end position="136"/>
    </location>
</feature>
<dbReference type="InterPro" id="IPR051258">
    <property type="entry name" value="Diverse_Substrate_Transporter"/>
</dbReference>
<sequence>MTRQLKADLAILSITVVWGSSFILMKNITGNIPFYAYLFLRFAVAGILLALIFVREIGRISLKALFQGTVIGLTLFGGMSLQYIGLNYTSASHSAFITGLNVVMVPVISAVYLKKKPPVRAVIGVLLATAGLFFLSGGFSGDWNIGDTLTLLCAVCFALQIIFIDKFAQQTDARHLAVVQILSAALMYGMLWLVYGLSGERTPVTIDTRVILTVLYTGALCTAFAYGVQTIAQQYTTPTRTALLLTFEPVFGALFALIIPGAGGVTERLTLNTGMGCLLIFAGMIITEVRFRELKGSSGGKPHHNVTKR</sequence>
<feature type="transmembrane region" description="Helical" evidence="7">
    <location>
        <begin position="241"/>
        <end position="263"/>
    </location>
</feature>
<accession>A0A1M6GZY6</accession>
<feature type="transmembrane region" description="Helical" evidence="7">
    <location>
        <begin position="7"/>
        <end position="28"/>
    </location>
</feature>
<evidence type="ECO:0000313" key="9">
    <source>
        <dbReference type="EMBL" id="SHJ15464.1"/>
    </source>
</evidence>
<feature type="transmembrane region" description="Helical" evidence="7">
    <location>
        <begin position="145"/>
        <end position="164"/>
    </location>
</feature>
<dbReference type="OrthoDB" id="9804865at2"/>
<reference evidence="9 10" key="1">
    <citation type="submission" date="2016-11" db="EMBL/GenBank/DDBJ databases">
        <authorList>
            <person name="Varghese N."/>
            <person name="Submissions S."/>
        </authorList>
    </citation>
    <scope>NUCLEOTIDE SEQUENCE [LARGE SCALE GENOMIC DNA]</scope>
    <source>
        <strain evidence="9 10">DSM 19027</strain>
    </source>
</reference>
<evidence type="ECO:0000256" key="5">
    <source>
        <dbReference type="ARBA" id="ARBA00022989"/>
    </source>
</evidence>
<feature type="transmembrane region" description="Helical" evidence="7">
    <location>
        <begin position="91"/>
        <end position="112"/>
    </location>
</feature>
<dbReference type="SUPFAM" id="SSF103481">
    <property type="entry name" value="Multidrug resistance efflux transporter EmrE"/>
    <property type="match status" value="2"/>
</dbReference>
<feature type="transmembrane region" description="Helical" evidence="7">
    <location>
        <begin position="176"/>
        <end position="198"/>
    </location>
</feature>
<dbReference type="Pfam" id="PF00892">
    <property type="entry name" value="EamA"/>
    <property type="match status" value="2"/>
</dbReference>
<gene>
    <name evidence="9" type="ORF">SAMN05444373_10289</name>
</gene>
<keyword evidence="10" id="KW-1185">Reference proteome</keyword>
<dbReference type="GO" id="GO:0005886">
    <property type="term" value="C:plasma membrane"/>
    <property type="evidence" value="ECO:0007669"/>
    <property type="project" value="UniProtKB-SubCell"/>
</dbReference>
<evidence type="ECO:0000256" key="2">
    <source>
        <dbReference type="ARBA" id="ARBA00007362"/>
    </source>
</evidence>
<organism evidence="9 10">
    <name type="scientific">Thermoclostridium caenicola</name>
    <dbReference type="NCBI Taxonomy" id="659425"/>
    <lineage>
        <taxon>Bacteria</taxon>
        <taxon>Bacillati</taxon>
        <taxon>Bacillota</taxon>
        <taxon>Clostridia</taxon>
        <taxon>Eubacteriales</taxon>
        <taxon>Oscillospiraceae</taxon>
        <taxon>Thermoclostridium</taxon>
    </lineage>
</organism>
<feature type="transmembrane region" description="Helical" evidence="7">
    <location>
        <begin position="119"/>
        <end position="139"/>
    </location>
</feature>
<evidence type="ECO:0000259" key="8">
    <source>
        <dbReference type="Pfam" id="PF00892"/>
    </source>
</evidence>
<feature type="transmembrane region" description="Helical" evidence="7">
    <location>
        <begin position="34"/>
        <end position="53"/>
    </location>
</feature>
<keyword evidence="6 7" id="KW-0472">Membrane</keyword>
<name>A0A1M6GZY6_9FIRM</name>
<keyword evidence="5 7" id="KW-1133">Transmembrane helix</keyword>
<evidence type="ECO:0000256" key="4">
    <source>
        <dbReference type="ARBA" id="ARBA00022692"/>
    </source>
</evidence>
<proteinExistence type="inferred from homology"/>
<comment type="similarity">
    <text evidence="2">Belongs to the EamA transporter family.</text>
</comment>
<dbReference type="InterPro" id="IPR037185">
    <property type="entry name" value="EmrE-like"/>
</dbReference>
<dbReference type="InterPro" id="IPR000620">
    <property type="entry name" value="EamA_dom"/>
</dbReference>
<evidence type="ECO:0000256" key="6">
    <source>
        <dbReference type="ARBA" id="ARBA00023136"/>
    </source>
</evidence>
<feature type="transmembrane region" description="Helical" evidence="7">
    <location>
        <begin position="65"/>
        <end position="85"/>
    </location>
</feature>
<evidence type="ECO:0000313" key="10">
    <source>
        <dbReference type="Proteomes" id="UP000324781"/>
    </source>
</evidence>
<protein>
    <submittedName>
        <fullName evidence="9">Threonine/homoserine efflux transporter RhtA</fullName>
    </submittedName>
</protein>
<feature type="domain" description="EamA" evidence="8">
    <location>
        <begin position="145"/>
        <end position="287"/>
    </location>
</feature>
<evidence type="ECO:0000256" key="3">
    <source>
        <dbReference type="ARBA" id="ARBA00022475"/>
    </source>
</evidence>
<keyword evidence="4 7" id="KW-0812">Transmembrane</keyword>
<dbReference type="EMBL" id="FQZP01000028">
    <property type="protein sequence ID" value="SHJ15464.1"/>
    <property type="molecule type" value="Genomic_DNA"/>
</dbReference>
<dbReference type="RefSeq" id="WP_149678867.1">
    <property type="nucleotide sequence ID" value="NZ_DAONMB010000017.1"/>
</dbReference>
<dbReference type="AlphaFoldDB" id="A0A1M6GZY6"/>
<dbReference type="PANTHER" id="PTHR42920:SF5">
    <property type="entry name" value="EAMA DOMAIN-CONTAINING PROTEIN"/>
    <property type="match status" value="1"/>
</dbReference>
<dbReference type="Proteomes" id="UP000324781">
    <property type="component" value="Unassembled WGS sequence"/>
</dbReference>
<feature type="transmembrane region" description="Helical" evidence="7">
    <location>
        <begin position="210"/>
        <end position="229"/>
    </location>
</feature>
<evidence type="ECO:0000256" key="1">
    <source>
        <dbReference type="ARBA" id="ARBA00004651"/>
    </source>
</evidence>
<evidence type="ECO:0000256" key="7">
    <source>
        <dbReference type="SAM" id="Phobius"/>
    </source>
</evidence>
<comment type="subcellular location">
    <subcellularLocation>
        <location evidence="1">Cell membrane</location>
        <topology evidence="1">Multi-pass membrane protein</topology>
    </subcellularLocation>
</comment>
<dbReference type="PANTHER" id="PTHR42920">
    <property type="entry name" value="OS03G0707200 PROTEIN-RELATED"/>
    <property type="match status" value="1"/>
</dbReference>
<keyword evidence="3" id="KW-1003">Cell membrane</keyword>
<feature type="transmembrane region" description="Helical" evidence="7">
    <location>
        <begin position="269"/>
        <end position="287"/>
    </location>
</feature>